<proteinExistence type="predicted"/>
<accession>A0A918DXV1</accession>
<dbReference type="RefSeq" id="WP_189132594.1">
    <property type="nucleotide sequence ID" value="NZ_BMMS01000014.1"/>
</dbReference>
<reference evidence="3" key="1">
    <citation type="journal article" date="2014" name="Int. J. Syst. Evol. Microbiol.">
        <title>Complete genome sequence of Corynebacterium casei LMG S-19264T (=DSM 44701T), isolated from a smear-ripened cheese.</title>
        <authorList>
            <consortium name="US DOE Joint Genome Institute (JGI-PGF)"/>
            <person name="Walter F."/>
            <person name="Albersmeier A."/>
            <person name="Kalinowski J."/>
            <person name="Ruckert C."/>
        </authorList>
    </citation>
    <scope>NUCLEOTIDE SEQUENCE</scope>
    <source>
        <strain evidence="3">CGMCC 4.7201</strain>
    </source>
</reference>
<protein>
    <recommendedName>
        <fullName evidence="2">DUF7196 domain-containing protein</fullName>
    </recommendedName>
</protein>
<feature type="compositionally biased region" description="Low complexity" evidence="1">
    <location>
        <begin position="46"/>
        <end position="55"/>
    </location>
</feature>
<keyword evidence="4" id="KW-1185">Reference proteome</keyword>
<sequence length="55" mass="5586">MGCNCGGGARRTVTVYQLTMPNGSARQYHTRQEADAANARAGGTGTVTVVTSPSG</sequence>
<evidence type="ECO:0000313" key="4">
    <source>
        <dbReference type="Proteomes" id="UP000641932"/>
    </source>
</evidence>
<dbReference type="InterPro" id="IPR055620">
    <property type="entry name" value="DUF7196"/>
</dbReference>
<name>A0A918DXV1_9ACTN</name>
<evidence type="ECO:0000259" key="2">
    <source>
        <dbReference type="Pfam" id="PF23826"/>
    </source>
</evidence>
<feature type="region of interest" description="Disordered" evidence="1">
    <location>
        <begin position="33"/>
        <end position="55"/>
    </location>
</feature>
<feature type="domain" description="DUF7196" evidence="2">
    <location>
        <begin position="1"/>
        <end position="52"/>
    </location>
</feature>
<evidence type="ECO:0000256" key="1">
    <source>
        <dbReference type="SAM" id="MobiDB-lite"/>
    </source>
</evidence>
<dbReference type="Pfam" id="PF23826">
    <property type="entry name" value="DUF7196"/>
    <property type="match status" value="1"/>
</dbReference>
<dbReference type="AlphaFoldDB" id="A0A918DXV1"/>
<organism evidence="3 4">
    <name type="scientific">Wenjunlia tyrosinilytica</name>
    <dbReference type="NCBI Taxonomy" id="1544741"/>
    <lineage>
        <taxon>Bacteria</taxon>
        <taxon>Bacillati</taxon>
        <taxon>Actinomycetota</taxon>
        <taxon>Actinomycetes</taxon>
        <taxon>Kitasatosporales</taxon>
        <taxon>Streptomycetaceae</taxon>
        <taxon>Wenjunlia</taxon>
    </lineage>
</organism>
<reference evidence="3" key="2">
    <citation type="submission" date="2020-09" db="EMBL/GenBank/DDBJ databases">
        <authorList>
            <person name="Sun Q."/>
            <person name="Zhou Y."/>
        </authorList>
    </citation>
    <scope>NUCLEOTIDE SEQUENCE</scope>
    <source>
        <strain evidence="3">CGMCC 4.7201</strain>
    </source>
</reference>
<gene>
    <name evidence="3" type="ORF">GCM10012280_34650</name>
</gene>
<dbReference type="Proteomes" id="UP000641932">
    <property type="component" value="Unassembled WGS sequence"/>
</dbReference>
<evidence type="ECO:0000313" key="3">
    <source>
        <dbReference type="EMBL" id="GGO90042.1"/>
    </source>
</evidence>
<comment type="caution">
    <text evidence="3">The sequence shown here is derived from an EMBL/GenBank/DDBJ whole genome shotgun (WGS) entry which is preliminary data.</text>
</comment>
<dbReference type="EMBL" id="BMMS01000014">
    <property type="protein sequence ID" value="GGO90042.1"/>
    <property type="molecule type" value="Genomic_DNA"/>
</dbReference>